<proteinExistence type="predicted"/>
<accession>A9YVQ5</accession>
<organism evidence="1 2">
    <name type="scientific">Ostreococcus tauri virus OtV5</name>
    <dbReference type="NCBI Taxonomy" id="1785753"/>
    <lineage>
        <taxon>Viruses</taxon>
        <taxon>Varidnaviria</taxon>
        <taxon>Bamfordvirae</taxon>
        <taxon>Nucleocytoviricota</taxon>
        <taxon>Megaviricetes</taxon>
        <taxon>Algavirales</taxon>
        <taxon>Phycodnaviridae</taxon>
        <taxon>Prasinovirus</taxon>
        <taxon>Prasinovirus ostreotauri</taxon>
    </lineage>
</organism>
<keyword evidence="2" id="KW-1185">Reference proteome</keyword>
<dbReference type="EMBL" id="EU304328">
    <property type="protein sequence ID" value="ABY27788.1"/>
    <property type="molecule type" value="Genomic_DNA"/>
</dbReference>
<reference evidence="1 2" key="1">
    <citation type="journal article" date="2008" name="PLoS ONE">
        <title>Life-cycle and genome of OtV5, a large DNA virus of the pelagic marine unicellular green alga Ostreococcus tauri.</title>
        <authorList>
            <person name="Derelle E."/>
            <person name="Ferraz C."/>
            <person name="Escande M.L."/>
            <person name="Eychenie S."/>
            <person name="Cooke R."/>
            <person name="Piganeau G."/>
            <person name="Desdevises Y."/>
            <person name="Bellec L."/>
            <person name="Moreau H."/>
            <person name="Grimsley N."/>
        </authorList>
    </citation>
    <scope>NUCLEOTIDE SEQUENCE [LARGE SCALE GENOMIC DNA]</scope>
    <source>
        <strain evidence="1 2">OtV5</strain>
    </source>
</reference>
<dbReference type="GeneID" id="5845637"/>
<dbReference type="RefSeq" id="YP_001648084.1">
    <property type="nucleotide sequence ID" value="NC_010191.2"/>
</dbReference>
<gene>
    <name evidence="1" type="ORF">OtV5_008c</name>
</gene>
<name>A9YVQ5_9PHYC</name>
<evidence type="ECO:0000313" key="1">
    <source>
        <dbReference type="EMBL" id="ABY27788.1"/>
    </source>
</evidence>
<evidence type="ECO:0000313" key="2">
    <source>
        <dbReference type="Proteomes" id="UP000203890"/>
    </source>
</evidence>
<sequence length="79" mass="9190">MSQEITGDWKTLHDQAYMSVEDHMTRAINFVYDDHPVHPVMKKLSEESKIQLVKCLVDNATTQWHTSSKCVMMQRALPK</sequence>
<dbReference type="KEGG" id="vg:5845637"/>
<protein>
    <submittedName>
        <fullName evidence="1">Uncharacterized protein</fullName>
    </submittedName>
</protein>
<dbReference type="Proteomes" id="UP000203890">
    <property type="component" value="Segment"/>
</dbReference>